<keyword evidence="4" id="KW-1185">Reference proteome</keyword>
<keyword evidence="1" id="KW-1133">Transmembrane helix</keyword>
<protein>
    <submittedName>
        <fullName evidence="3">DUF4350 domain-containing protein</fullName>
    </submittedName>
</protein>
<evidence type="ECO:0000313" key="4">
    <source>
        <dbReference type="Proteomes" id="UP001597307"/>
    </source>
</evidence>
<dbReference type="EMBL" id="JBHUGA010000061">
    <property type="protein sequence ID" value="MFD1847958.1"/>
    <property type="molecule type" value="Genomic_DNA"/>
</dbReference>
<evidence type="ECO:0000256" key="1">
    <source>
        <dbReference type="SAM" id="Phobius"/>
    </source>
</evidence>
<evidence type="ECO:0000313" key="3">
    <source>
        <dbReference type="EMBL" id="MFD1847958.1"/>
    </source>
</evidence>
<dbReference type="RefSeq" id="WP_343881248.1">
    <property type="nucleotide sequence ID" value="NZ_BAAAIJ010000056.1"/>
</dbReference>
<evidence type="ECO:0000259" key="2">
    <source>
        <dbReference type="Pfam" id="PF14258"/>
    </source>
</evidence>
<name>A0ABW4QB33_9MICC</name>
<sequence>MMTVEKDQATVAEVVGDGSSAGRTAATRIRRIAPWLALGFLLVTVVLVGFFGRSGQDGVALSPANPAPAGAMALAEVLKGQGVEVVHAESLEAAAASASAGASTLLLHDPDSWLTSEQLSTLDGVADRLVLVEPDNMILGELAPSIRQAGLIPTSEDDPLPAACQVGDAAAAGTISAGGFAYRADLICFPPATAQGGPPSGSYAATAGQEVVVLGHGSIISNEAIDQDGNAALALRTLGSSPVLIWYQPTAADLALTDAPVDPLNLLPDWVNLVMLWLLGTGLLAALWRGRRLGPLTEEPLPVVVRAAETAEGRARLYQDSASIDRAAANLRAATLIRLAARLRLPATSSATEVVAAAARHSPRLPADLDQLLRTETPTSDAQLVRWSQDLDALEKEIDAR</sequence>
<dbReference type="Pfam" id="PF14258">
    <property type="entry name" value="DUF4350"/>
    <property type="match status" value="1"/>
</dbReference>
<proteinExistence type="predicted"/>
<dbReference type="InterPro" id="IPR025646">
    <property type="entry name" value="DUF4350"/>
</dbReference>
<dbReference type="Proteomes" id="UP001597307">
    <property type="component" value="Unassembled WGS sequence"/>
</dbReference>
<organism evidence="3 4">
    <name type="scientific">Arthrobacter flavus</name>
    <dbReference type="NCBI Taxonomy" id="95172"/>
    <lineage>
        <taxon>Bacteria</taxon>
        <taxon>Bacillati</taxon>
        <taxon>Actinomycetota</taxon>
        <taxon>Actinomycetes</taxon>
        <taxon>Micrococcales</taxon>
        <taxon>Micrococcaceae</taxon>
        <taxon>Arthrobacter</taxon>
    </lineage>
</organism>
<feature type="transmembrane region" description="Helical" evidence="1">
    <location>
        <begin position="32"/>
        <end position="52"/>
    </location>
</feature>
<reference evidence="4" key="1">
    <citation type="journal article" date="2019" name="Int. J. Syst. Evol. Microbiol.">
        <title>The Global Catalogue of Microorganisms (GCM) 10K type strain sequencing project: providing services to taxonomists for standard genome sequencing and annotation.</title>
        <authorList>
            <consortium name="The Broad Institute Genomics Platform"/>
            <consortium name="The Broad Institute Genome Sequencing Center for Infectious Disease"/>
            <person name="Wu L."/>
            <person name="Ma J."/>
        </authorList>
    </citation>
    <scope>NUCLEOTIDE SEQUENCE [LARGE SCALE GENOMIC DNA]</scope>
    <source>
        <strain evidence="4">JCM 11496</strain>
    </source>
</reference>
<gene>
    <name evidence="3" type="ORF">ACFSFX_15310</name>
</gene>
<keyword evidence="1" id="KW-0812">Transmembrane</keyword>
<accession>A0ABW4QB33</accession>
<feature type="domain" description="DUF4350" evidence="2">
    <location>
        <begin position="63"/>
        <end position="238"/>
    </location>
</feature>
<comment type="caution">
    <text evidence="3">The sequence shown here is derived from an EMBL/GenBank/DDBJ whole genome shotgun (WGS) entry which is preliminary data.</text>
</comment>
<keyword evidence="1" id="KW-0472">Membrane</keyword>